<dbReference type="EMBL" id="RJKM01000001">
    <property type="protein sequence ID" value="ROP36283.1"/>
    <property type="molecule type" value="Genomic_DNA"/>
</dbReference>
<comment type="caution">
    <text evidence="1">The sequence shown here is derived from an EMBL/GenBank/DDBJ whole genome shotgun (WGS) entry which is preliminary data.</text>
</comment>
<organism evidence="1 2">
    <name type="scientific">Saccharothrix texasensis</name>
    <dbReference type="NCBI Taxonomy" id="103734"/>
    <lineage>
        <taxon>Bacteria</taxon>
        <taxon>Bacillati</taxon>
        <taxon>Actinomycetota</taxon>
        <taxon>Actinomycetes</taxon>
        <taxon>Pseudonocardiales</taxon>
        <taxon>Pseudonocardiaceae</taxon>
        <taxon>Saccharothrix</taxon>
    </lineage>
</organism>
<sequence>MTSAGFVPGSVVVGYLDPGTWSAVFGLSYRDLLMADLVGPQRIVRESGRELRAVTGSGGIPGSRNQVAREFLDSTDAEWLFMVDSDMGFGPDVVERLVAAADPAERPVVGGLCFALKRSGRGEFGAERFRIQPTLFEFRDLGDEVGFAPMLDYPRDQLVPVGGTGAACLLIHRVAVAAVRERYGDAWFDPITHPTGDHGKPRTFSEDLSFCVRLAAVGVQPYVHTGVRTTHDKHGVFLDEDTYEPYRPAPAAVDE</sequence>
<proteinExistence type="predicted"/>
<keyword evidence="2" id="KW-1185">Reference proteome</keyword>
<dbReference type="AlphaFoldDB" id="A0A3N1H170"/>
<evidence type="ECO:0000313" key="1">
    <source>
        <dbReference type="EMBL" id="ROP36283.1"/>
    </source>
</evidence>
<accession>A0A3N1H170</accession>
<dbReference type="Gene3D" id="3.90.550.10">
    <property type="entry name" value="Spore Coat Polysaccharide Biosynthesis Protein SpsA, Chain A"/>
    <property type="match status" value="1"/>
</dbReference>
<dbReference type="InterPro" id="IPR029044">
    <property type="entry name" value="Nucleotide-diphossugar_trans"/>
</dbReference>
<dbReference type="Proteomes" id="UP000268727">
    <property type="component" value="Unassembled WGS sequence"/>
</dbReference>
<reference evidence="1 2" key="1">
    <citation type="submission" date="2018-11" db="EMBL/GenBank/DDBJ databases">
        <title>Sequencing the genomes of 1000 actinobacteria strains.</title>
        <authorList>
            <person name="Klenk H.-P."/>
        </authorList>
    </citation>
    <scope>NUCLEOTIDE SEQUENCE [LARGE SCALE GENOMIC DNA]</scope>
    <source>
        <strain evidence="1 2">DSM 44231</strain>
    </source>
</reference>
<gene>
    <name evidence="1" type="ORF">EDD40_1548</name>
</gene>
<name>A0A3N1H170_9PSEU</name>
<dbReference type="RefSeq" id="WP_148088720.1">
    <property type="nucleotide sequence ID" value="NZ_RJKM01000001.1"/>
</dbReference>
<evidence type="ECO:0000313" key="2">
    <source>
        <dbReference type="Proteomes" id="UP000268727"/>
    </source>
</evidence>
<evidence type="ECO:0008006" key="3">
    <source>
        <dbReference type="Google" id="ProtNLM"/>
    </source>
</evidence>
<dbReference type="OrthoDB" id="6679586at2"/>
<protein>
    <recommendedName>
        <fullName evidence="3">Glycosyl transferase family 2</fullName>
    </recommendedName>
</protein>
<dbReference type="SUPFAM" id="SSF53448">
    <property type="entry name" value="Nucleotide-diphospho-sugar transferases"/>
    <property type="match status" value="1"/>
</dbReference>